<accession>A0A194WZZ2</accession>
<feature type="compositionally biased region" description="Polar residues" evidence="1">
    <location>
        <begin position="33"/>
        <end position="42"/>
    </location>
</feature>
<reference evidence="3 4" key="1">
    <citation type="submission" date="2015-10" db="EMBL/GenBank/DDBJ databases">
        <title>Full genome of DAOMC 229536 Phialocephala scopiformis, a fungal endophyte of spruce producing the potent anti-insectan compound rugulosin.</title>
        <authorList>
            <consortium name="DOE Joint Genome Institute"/>
            <person name="Walker A.K."/>
            <person name="Frasz S.L."/>
            <person name="Seifert K.A."/>
            <person name="Miller J.D."/>
            <person name="Mondo S.J."/>
            <person name="Labutti K."/>
            <person name="Lipzen A."/>
            <person name="Dockter R."/>
            <person name="Kennedy M."/>
            <person name="Grigoriev I.V."/>
            <person name="Spatafora J.W."/>
        </authorList>
    </citation>
    <scope>NUCLEOTIDE SEQUENCE [LARGE SCALE GENOMIC DNA]</scope>
    <source>
        <strain evidence="3 4">CBS 120377</strain>
    </source>
</reference>
<keyword evidence="4" id="KW-1185">Reference proteome</keyword>
<evidence type="ECO:0000313" key="4">
    <source>
        <dbReference type="Proteomes" id="UP000070700"/>
    </source>
</evidence>
<dbReference type="PANTHER" id="PTHR35910">
    <property type="entry name" value="2EXR DOMAIN-CONTAINING PROTEIN"/>
    <property type="match status" value="1"/>
</dbReference>
<dbReference type="PANTHER" id="PTHR35910:SF6">
    <property type="entry name" value="2EXR DOMAIN-CONTAINING PROTEIN"/>
    <property type="match status" value="1"/>
</dbReference>
<dbReference type="OrthoDB" id="3513892at2759"/>
<dbReference type="Proteomes" id="UP000070700">
    <property type="component" value="Unassembled WGS sequence"/>
</dbReference>
<proteinExistence type="predicted"/>
<dbReference type="Pfam" id="PF20150">
    <property type="entry name" value="2EXR"/>
    <property type="match status" value="1"/>
</dbReference>
<dbReference type="InterPro" id="IPR045518">
    <property type="entry name" value="2EXR"/>
</dbReference>
<dbReference type="AlphaFoldDB" id="A0A194WZZ2"/>
<evidence type="ECO:0000259" key="2">
    <source>
        <dbReference type="Pfam" id="PF20150"/>
    </source>
</evidence>
<dbReference type="KEGG" id="psco:LY89DRAFT_737489"/>
<organism evidence="3 4">
    <name type="scientific">Mollisia scopiformis</name>
    <name type="common">Conifer needle endophyte fungus</name>
    <name type="synonym">Phialocephala scopiformis</name>
    <dbReference type="NCBI Taxonomy" id="149040"/>
    <lineage>
        <taxon>Eukaryota</taxon>
        <taxon>Fungi</taxon>
        <taxon>Dikarya</taxon>
        <taxon>Ascomycota</taxon>
        <taxon>Pezizomycotina</taxon>
        <taxon>Leotiomycetes</taxon>
        <taxon>Helotiales</taxon>
        <taxon>Mollisiaceae</taxon>
        <taxon>Mollisia</taxon>
    </lineage>
</organism>
<feature type="domain" description="2EXR" evidence="2">
    <location>
        <begin position="67"/>
        <end position="131"/>
    </location>
</feature>
<evidence type="ECO:0000313" key="3">
    <source>
        <dbReference type="EMBL" id="KUJ13510.1"/>
    </source>
</evidence>
<dbReference type="EMBL" id="KQ947422">
    <property type="protein sequence ID" value="KUJ13510.1"/>
    <property type="molecule type" value="Genomic_DNA"/>
</dbReference>
<name>A0A194WZZ2_MOLSC</name>
<dbReference type="InParanoid" id="A0A194WZZ2"/>
<dbReference type="GeneID" id="28829990"/>
<sequence length="287" mass="31874">MSSCTSDTAPKRTTAKYSLRQEDRDTEPGPTDPTKNPDSQSKGPEMAKITSVALSEPVTEQGTLAEFPKFQDLPLEIRARIWSFAAPEPSLVVQCSSRIRDRSFHYARAIPAVLHAFRESRLEYLETDDPKDQSLQLRRAAHPVYKLHFQQDLPQNSGSDGPRASHAGWYMSTDFDTLCGRLYLQQESGLFVDIGEFGVAATLKHLAVTVHRVSSHLQDRIESLRTGFPVLETLTFMFSESMGGQSRDSETVIQKWAITENGDLSLGTMGIIDSAAVDLDANHGPLY</sequence>
<protein>
    <recommendedName>
        <fullName evidence="2">2EXR domain-containing protein</fullName>
    </recommendedName>
</protein>
<gene>
    <name evidence="3" type="ORF">LY89DRAFT_737489</name>
</gene>
<evidence type="ECO:0000256" key="1">
    <source>
        <dbReference type="SAM" id="MobiDB-lite"/>
    </source>
</evidence>
<dbReference type="RefSeq" id="XP_018067865.1">
    <property type="nucleotide sequence ID" value="XM_018220264.1"/>
</dbReference>
<feature type="region of interest" description="Disordered" evidence="1">
    <location>
        <begin position="1"/>
        <end position="45"/>
    </location>
</feature>